<evidence type="ECO:0000313" key="2">
    <source>
        <dbReference type="Proteomes" id="UP001055811"/>
    </source>
</evidence>
<gene>
    <name evidence="1" type="ORF">L2E82_19459</name>
</gene>
<name>A0ACB9FBG5_CICIN</name>
<sequence>MKASIEFSISSAETSSNEGSPGLRKRRSPILTSYASENQNLKANSHVGVVKKKKAKSTMGESGEEGNGGG</sequence>
<keyword evidence="2" id="KW-1185">Reference proteome</keyword>
<proteinExistence type="predicted"/>
<organism evidence="1 2">
    <name type="scientific">Cichorium intybus</name>
    <name type="common">Chicory</name>
    <dbReference type="NCBI Taxonomy" id="13427"/>
    <lineage>
        <taxon>Eukaryota</taxon>
        <taxon>Viridiplantae</taxon>
        <taxon>Streptophyta</taxon>
        <taxon>Embryophyta</taxon>
        <taxon>Tracheophyta</taxon>
        <taxon>Spermatophyta</taxon>
        <taxon>Magnoliopsida</taxon>
        <taxon>eudicotyledons</taxon>
        <taxon>Gunneridae</taxon>
        <taxon>Pentapetalae</taxon>
        <taxon>asterids</taxon>
        <taxon>campanulids</taxon>
        <taxon>Asterales</taxon>
        <taxon>Asteraceae</taxon>
        <taxon>Cichorioideae</taxon>
        <taxon>Cichorieae</taxon>
        <taxon>Cichoriinae</taxon>
        <taxon>Cichorium</taxon>
    </lineage>
</organism>
<evidence type="ECO:0000313" key="1">
    <source>
        <dbReference type="EMBL" id="KAI3768629.1"/>
    </source>
</evidence>
<reference evidence="1 2" key="2">
    <citation type="journal article" date="2022" name="Mol. Ecol. Resour.">
        <title>The genomes of chicory, endive, great burdock and yacon provide insights into Asteraceae paleo-polyploidization history and plant inulin production.</title>
        <authorList>
            <person name="Fan W."/>
            <person name="Wang S."/>
            <person name="Wang H."/>
            <person name="Wang A."/>
            <person name="Jiang F."/>
            <person name="Liu H."/>
            <person name="Zhao H."/>
            <person name="Xu D."/>
            <person name="Zhang Y."/>
        </authorList>
    </citation>
    <scope>NUCLEOTIDE SEQUENCE [LARGE SCALE GENOMIC DNA]</scope>
    <source>
        <strain evidence="2">cv. Punajuju</strain>
        <tissue evidence="1">Leaves</tissue>
    </source>
</reference>
<comment type="caution">
    <text evidence="1">The sequence shown here is derived from an EMBL/GenBank/DDBJ whole genome shotgun (WGS) entry which is preliminary data.</text>
</comment>
<reference evidence="2" key="1">
    <citation type="journal article" date="2022" name="Mol. Ecol. Resour.">
        <title>The genomes of chicory, endive, great burdock and yacon provide insights into Asteraceae palaeo-polyploidization history and plant inulin production.</title>
        <authorList>
            <person name="Fan W."/>
            <person name="Wang S."/>
            <person name="Wang H."/>
            <person name="Wang A."/>
            <person name="Jiang F."/>
            <person name="Liu H."/>
            <person name="Zhao H."/>
            <person name="Xu D."/>
            <person name="Zhang Y."/>
        </authorList>
    </citation>
    <scope>NUCLEOTIDE SEQUENCE [LARGE SCALE GENOMIC DNA]</scope>
    <source>
        <strain evidence="2">cv. Punajuju</strain>
    </source>
</reference>
<accession>A0ACB9FBG5</accession>
<dbReference type="Proteomes" id="UP001055811">
    <property type="component" value="Linkage Group LG03"/>
</dbReference>
<protein>
    <submittedName>
        <fullName evidence="1">Uncharacterized protein</fullName>
    </submittedName>
</protein>
<dbReference type="EMBL" id="CM042011">
    <property type="protein sequence ID" value="KAI3768629.1"/>
    <property type="molecule type" value="Genomic_DNA"/>
</dbReference>